<protein>
    <submittedName>
        <fullName evidence="4">Dihydrodipicolinate synthase family protein</fullName>
        <ecNumber evidence="4">4.1.3.3</ecNumber>
        <ecNumber evidence="4">4.2.1.41</ecNumber>
        <ecNumber evidence="4">4.3.3.7</ecNumber>
    </submittedName>
</protein>
<evidence type="ECO:0000256" key="1">
    <source>
        <dbReference type="ARBA" id="ARBA00007592"/>
    </source>
</evidence>
<accession>A0ABU5TC69</accession>
<evidence type="ECO:0000256" key="3">
    <source>
        <dbReference type="PIRNR" id="PIRNR001365"/>
    </source>
</evidence>
<dbReference type="PANTHER" id="PTHR12128">
    <property type="entry name" value="DIHYDRODIPICOLINATE SYNTHASE"/>
    <property type="match status" value="1"/>
</dbReference>
<dbReference type="EC" id="4.3.3.7" evidence="4"/>
<dbReference type="EMBL" id="JAYGGQ010000025">
    <property type="protein sequence ID" value="MEA5457276.1"/>
    <property type="molecule type" value="Genomic_DNA"/>
</dbReference>
<dbReference type="InterPro" id="IPR002220">
    <property type="entry name" value="DapA-like"/>
</dbReference>
<dbReference type="PRINTS" id="PR00146">
    <property type="entry name" value="DHPICSNTHASE"/>
</dbReference>
<dbReference type="EC" id="4.1.3.3" evidence="4"/>
<organism evidence="4 5">
    <name type="scientific">Sinomonas terricola</name>
    <dbReference type="NCBI Taxonomy" id="3110330"/>
    <lineage>
        <taxon>Bacteria</taxon>
        <taxon>Bacillati</taxon>
        <taxon>Actinomycetota</taxon>
        <taxon>Actinomycetes</taxon>
        <taxon>Micrococcales</taxon>
        <taxon>Micrococcaceae</taxon>
        <taxon>Sinomonas</taxon>
    </lineage>
</organism>
<dbReference type="GO" id="GO:0008840">
    <property type="term" value="F:4-hydroxy-tetrahydrodipicolinate synthase activity"/>
    <property type="evidence" value="ECO:0007669"/>
    <property type="project" value="UniProtKB-EC"/>
</dbReference>
<dbReference type="SMART" id="SM01130">
    <property type="entry name" value="DHDPS"/>
    <property type="match status" value="1"/>
</dbReference>
<dbReference type="InterPro" id="IPR013785">
    <property type="entry name" value="Aldolase_TIM"/>
</dbReference>
<dbReference type="Gene3D" id="3.20.20.70">
    <property type="entry name" value="Aldolase class I"/>
    <property type="match status" value="1"/>
</dbReference>
<comment type="similarity">
    <text evidence="1 3">Belongs to the DapA family.</text>
</comment>
<evidence type="ECO:0000313" key="5">
    <source>
        <dbReference type="Proteomes" id="UP001304769"/>
    </source>
</evidence>
<dbReference type="Proteomes" id="UP001304769">
    <property type="component" value="Unassembled WGS sequence"/>
</dbReference>
<sequence>MVGIKVGWTGVYPAALTHFTPGGEVDYDMTAEHIDWLVGQGAHGLIVGGTSGEFVGMDLAEHRRLIDTAVSAVAGRVPVIVGSGRYSTAESVSLTEHAQQAGADGVLVVQPYFQRPNRLEVLTHYRAVGNVGMPLMVYNIPANSAADPVSVSDLALLHAEGVAHAVKSTLPTVNQIHEIRMATDDSFRVFYGGISSPLEGLAGGAHAWVSGVLNVIVPEAVRLWDAMAASDLAAARAAWQPIARVAGLVSQFRGEAGDLAVYRALLGIMGRPSGASRAPLLGLTPDQAKRLESALAAA</sequence>
<dbReference type="Pfam" id="PF00701">
    <property type="entry name" value="DHDPS"/>
    <property type="match status" value="1"/>
</dbReference>
<name>A0ABU5TC69_9MICC</name>
<evidence type="ECO:0000256" key="2">
    <source>
        <dbReference type="ARBA" id="ARBA00023239"/>
    </source>
</evidence>
<dbReference type="EC" id="4.2.1.41" evidence="4"/>
<dbReference type="GO" id="GO:0047448">
    <property type="term" value="F:5-dehydro-4-deoxyglucarate dehydratase activity"/>
    <property type="evidence" value="ECO:0007669"/>
    <property type="project" value="UniProtKB-EC"/>
</dbReference>
<dbReference type="RefSeq" id="WP_323281188.1">
    <property type="nucleotide sequence ID" value="NZ_JAYGGQ010000025.1"/>
</dbReference>
<comment type="caution">
    <text evidence="4">The sequence shown here is derived from an EMBL/GenBank/DDBJ whole genome shotgun (WGS) entry which is preliminary data.</text>
</comment>
<keyword evidence="5" id="KW-1185">Reference proteome</keyword>
<proteinExistence type="inferred from homology"/>
<reference evidence="4 5" key="1">
    <citation type="submission" date="2023-12" db="EMBL/GenBank/DDBJ databases">
        <title>Sinomonas terricola sp. nov, isolated from litchi orchard soil in Guangdong, PR China.</title>
        <authorList>
            <person name="Jiaxin W."/>
            <person name="Yang Z."/>
            <person name="Honghui Z."/>
        </authorList>
    </citation>
    <scope>NUCLEOTIDE SEQUENCE [LARGE SCALE GENOMIC DNA]</scope>
    <source>
        <strain evidence="4 5">JGH33</strain>
    </source>
</reference>
<dbReference type="PIRSF" id="PIRSF001365">
    <property type="entry name" value="DHDPS"/>
    <property type="match status" value="1"/>
</dbReference>
<dbReference type="GO" id="GO:0008747">
    <property type="term" value="F:N-acetylneuraminate lyase activity"/>
    <property type="evidence" value="ECO:0007669"/>
    <property type="project" value="UniProtKB-EC"/>
</dbReference>
<dbReference type="SUPFAM" id="SSF51569">
    <property type="entry name" value="Aldolase"/>
    <property type="match status" value="1"/>
</dbReference>
<dbReference type="PANTHER" id="PTHR12128:SF66">
    <property type="entry name" value="4-HYDROXY-2-OXOGLUTARATE ALDOLASE, MITOCHONDRIAL"/>
    <property type="match status" value="1"/>
</dbReference>
<keyword evidence="2 3" id="KW-0456">Lyase</keyword>
<evidence type="ECO:0000313" key="4">
    <source>
        <dbReference type="EMBL" id="MEA5457276.1"/>
    </source>
</evidence>
<gene>
    <name evidence="4" type="ORF">SPF06_21375</name>
</gene>
<dbReference type="CDD" id="cd00408">
    <property type="entry name" value="DHDPS-like"/>
    <property type="match status" value="1"/>
</dbReference>